<dbReference type="PROSITE" id="PS50862">
    <property type="entry name" value="AA_TRNA_LIGASE_II"/>
    <property type="match status" value="1"/>
</dbReference>
<dbReference type="EC" id="6.1.1.15" evidence="2"/>
<evidence type="ECO:0000313" key="12">
    <source>
        <dbReference type="Proteomes" id="UP000562929"/>
    </source>
</evidence>
<evidence type="ECO:0000256" key="3">
    <source>
        <dbReference type="ARBA" id="ARBA00022598"/>
    </source>
</evidence>
<evidence type="ECO:0000256" key="8">
    <source>
        <dbReference type="ARBA" id="ARBA00029731"/>
    </source>
</evidence>
<dbReference type="InterPro" id="IPR006195">
    <property type="entry name" value="aa-tRNA-synth_II"/>
</dbReference>
<evidence type="ECO:0000256" key="5">
    <source>
        <dbReference type="ARBA" id="ARBA00022840"/>
    </source>
</evidence>
<dbReference type="GO" id="GO:0004827">
    <property type="term" value="F:proline-tRNA ligase activity"/>
    <property type="evidence" value="ECO:0007669"/>
    <property type="project" value="UniProtKB-EC"/>
</dbReference>
<organism evidence="11 12">
    <name type="scientific">Ophiocordyceps camponoti-floridani</name>
    <dbReference type="NCBI Taxonomy" id="2030778"/>
    <lineage>
        <taxon>Eukaryota</taxon>
        <taxon>Fungi</taxon>
        <taxon>Dikarya</taxon>
        <taxon>Ascomycota</taxon>
        <taxon>Pezizomycotina</taxon>
        <taxon>Sordariomycetes</taxon>
        <taxon>Hypocreomycetidae</taxon>
        <taxon>Hypocreales</taxon>
        <taxon>Ophiocordycipitaceae</taxon>
        <taxon>Ophiocordyceps</taxon>
    </lineage>
</organism>
<comment type="caution">
    <text evidence="11">The sequence shown here is derived from an EMBL/GenBank/DDBJ whole genome shotgun (WGS) entry which is preliminary data.</text>
</comment>
<dbReference type="CDD" id="cd00861">
    <property type="entry name" value="ProRS_anticodon_short"/>
    <property type="match status" value="1"/>
</dbReference>
<dbReference type="Pfam" id="PF00587">
    <property type="entry name" value="tRNA-synt_2b"/>
    <property type="match status" value="1"/>
</dbReference>
<evidence type="ECO:0000256" key="9">
    <source>
        <dbReference type="ARBA" id="ARBA00047671"/>
    </source>
</evidence>
<comment type="similarity">
    <text evidence="1">Belongs to the class-II aminoacyl-tRNA synthetase family.</text>
</comment>
<evidence type="ECO:0000256" key="1">
    <source>
        <dbReference type="ARBA" id="ARBA00008226"/>
    </source>
</evidence>
<keyword evidence="4" id="KW-0547">Nucleotide-binding</keyword>
<keyword evidence="5" id="KW-0067">ATP-binding</keyword>
<evidence type="ECO:0000256" key="2">
    <source>
        <dbReference type="ARBA" id="ARBA00012831"/>
    </source>
</evidence>
<dbReference type="Gene3D" id="3.40.50.800">
    <property type="entry name" value="Anticodon-binding domain"/>
    <property type="match status" value="1"/>
</dbReference>
<keyword evidence="12" id="KW-1185">Reference proteome</keyword>
<dbReference type="InterPro" id="IPR036621">
    <property type="entry name" value="Anticodon-bd_dom_sf"/>
</dbReference>
<dbReference type="InterPro" id="IPR033730">
    <property type="entry name" value="ProRS_core_prok"/>
</dbReference>
<evidence type="ECO:0000256" key="7">
    <source>
        <dbReference type="ARBA" id="ARBA00023146"/>
    </source>
</evidence>
<comment type="catalytic activity">
    <reaction evidence="9">
        <text>tRNA(Pro) + L-proline + ATP = L-prolyl-tRNA(Pro) + AMP + diphosphate</text>
        <dbReference type="Rhea" id="RHEA:14305"/>
        <dbReference type="Rhea" id="RHEA-COMP:9700"/>
        <dbReference type="Rhea" id="RHEA-COMP:9702"/>
        <dbReference type="ChEBI" id="CHEBI:30616"/>
        <dbReference type="ChEBI" id="CHEBI:33019"/>
        <dbReference type="ChEBI" id="CHEBI:60039"/>
        <dbReference type="ChEBI" id="CHEBI:78442"/>
        <dbReference type="ChEBI" id="CHEBI:78532"/>
        <dbReference type="ChEBI" id="CHEBI:456215"/>
        <dbReference type="EC" id="6.1.1.15"/>
    </reaction>
</comment>
<dbReference type="GO" id="GO:0006433">
    <property type="term" value="P:prolyl-tRNA aminoacylation"/>
    <property type="evidence" value="ECO:0007669"/>
    <property type="project" value="InterPro"/>
</dbReference>
<dbReference type="OrthoDB" id="10267474at2759"/>
<dbReference type="PANTHER" id="PTHR42753">
    <property type="entry name" value="MITOCHONDRIAL RIBOSOME PROTEIN L39/PROLYL-TRNA LIGASE FAMILY MEMBER"/>
    <property type="match status" value="1"/>
</dbReference>
<dbReference type="PRINTS" id="PR01046">
    <property type="entry name" value="TRNASYNTHPRO"/>
</dbReference>
<dbReference type="InterPro" id="IPR045864">
    <property type="entry name" value="aa-tRNA-synth_II/BPL/LPL"/>
</dbReference>
<dbReference type="GO" id="GO:0005524">
    <property type="term" value="F:ATP binding"/>
    <property type="evidence" value="ECO:0007669"/>
    <property type="project" value="UniProtKB-KW"/>
</dbReference>
<dbReference type="InterPro" id="IPR002316">
    <property type="entry name" value="Pro-tRNA-ligase_IIa"/>
</dbReference>
<accession>A0A8H4VFZ6</accession>
<dbReference type="InterPro" id="IPR004154">
    <property type="entry name" value="Anticodon-bd"/>
</dbReference>
<name>A0A8H4VFZ6_9HYPO</name>
<dbReference type="InterPro" id="IPR044140">
    <property type="entry name" value="ProRS_anticodon_short"/>
</dbReference>
<reference evidence="11 12" key="1">
    <citation type="journal article" date="2020" name="G3 (Bethesda)">
        <title>Genetic Underpinnings of Host Manipulation by Ophiocordyceps as Revealed by Comparative Transcriptomics.</title>
        <authorList>
            <person name="Will I."/>
            <person name="Das B."/>
            <person name="Trinh T."/>
            <person name="Brachmann A."/>
            <person name="Ohm R.A."/>
            <person name="de Bekker C."/>
        </authorList>
    </citation>
    <scope>NUCLEOTIDE SEQUENCE [LARGE SCALE GENOMIC DNA]</scope>
    <source>
        <strain evidence="11 12">EC05</strain>
    </source>
</reference>
<evidence type="ECO:0000256" key="6">
    <source>
        <dbReference type="ARBA" id="ARBA00022917"/>
    </source>
</evidence>
<dbReference type="SUPFAM" id="SSF55681">
    <property type="entry name" value="Class II aaRS and biotin synthetases"/>
    <property type="match status" value="1"/>
</dbReference>
<protein>
    <recommendedName>
        <fullName evidence="2">proline--tRNA ligase</fullName>
        <ecNumber evidence="2">6.1.1.15</ecNumber>
    </recommendedName>
    <alternativeName>
        <fullName evidence="8">Prolyl-tRNA synthetase</fullName>
    </alternativeName>
</protein>
<keyword evidence="3" id="KW-0436">Ligase</keyword>
<dbReference type="InterPro" id="IPR002314">
    <property type="entry name" value="aa-tRNA-synt_IIb"/>
</dbReference>
<feature type="domain" description="Aminoacyl-transfer RNA synthetases class-II family profile" evidence="10">
    <location>
        <begin position="78"/>
        <end position="382"/>
    </location>
</feature>
<keyword evidence="6" id="KW-0648">Protein biosynthesis</keyword>
<evidence type="ECO:0000259" key="10">
    <source>
        <dbReference type="PROSITE" id="PS50862"/>
    </source>
</evidence>
<dbReference type="SUPFAM" id="SSF52954">
    <property type="entry name" value="Class II aaRS ABD-related"/>
    <property type="match status" value="1"/>
</dbReference>
<dbReference type="Pfam" id="PF03129">
    <property type="entry name" value="HGTP_anticodon"/>
    <property type="match status" value="1"/>
</dbReference>
<keyword evidence="7 11" id="KW-0030">Aminoacyl-tRNA synthetase</keyword>
<dbReference type="PANTHER" id="PTHR42753:SF2">
    <property type="entry name" value="PROLINE--TRNA LIGASE"/>
    <property type="match status" value="1"/>
</dbReference>
<proteinExistence type="inferred from homology"/>
<dbReference type="GO" id="GO:0005739">
    <property type="term" value="C:mitochondrion"/>
    <property type="evidence" value="ECO:0007669"/>
    <property type="project" value="TreeGrafter"/>
</dbReference>
<dbReference type="EMBL" id="JAACLJ010000001">
    <property type="protein sequence ID" value="KAF4594508.1"/>
    <property type="molecule type" value="Genomic_DNA"/>
</dbReference>
<dbReference type="InterPro" id="IPR050062">
    <property type="entry name" value="Pro-tRNA_synthetase"/>
</dbReference>
<sequence>MLRQSLWVLKRPRNRRQNRAFSHQGFPETGRPRWLLSKLWTPTGGVSPVKKETGHDRLVRAGFLRQTQSGIFQLLPFGLRVQQKIEALLDKHMQAIGASRLSLSAFSTEELWRKSGRFDRVAPELFRLSDRRDCSLLLSPTHEEEITQLVAGAVYSQKDLPLRLYQITRKYRDEMRPRHGLLRSREFVMKDLYTFDNSPEAAENTYREVSDAYHAFFADLKLPILVAKASSGDMGGDLSHEYLLFNPAGEETIETCDKCGYMTDDEVMAPQKTNLDPVELSESEHVAFTPPTDEHLDPSQPMDRCACPACREGSLRLSQALELGHTFYLGTRYSKPLNLSIQLSNESQNLVPAQMGCYGIGVSRILGAVAEHKSDERGLCWPRAIAPFEVVIVPTSPVTAQVIDFYDKLAHDGRLDVVLDDRQEGFGWKMKDADAIGYPVIVVLGRAWREGGCCEVQCRSLGLKESIDVDAVGCHLDDLLNRI</sequence>
<evidence type="ECO:0000256" key="4">
    <source>
        <dbReference type="ARBA" id="ARBA00022741"/>
    </source>
</evidence>
<dbReference type="AlphaFoldDB" id="A0A8H4VFZ6"/>
<evidence type="ECO:0000313" key="11">
    <source>
        <dbReference type="EMBL" id="KAF4594508.1"/>
    </source>
</evidence>
<dbReference type="Gene3D" id="3.30.930.10">
    <property type="entry name" value="Bira Bifunctional Protein, Domain 2"/>
    <property type="match status" value="1"/>
</dbReference>
<gene>
    <name evidence="11" type="ORF">GQ602_000121</name>
</gene>
<dbReference type="CDD" id="cd00779">
    <property type="entry name" value="ProRS_core_prok"/>
    <property type="match status" value="1"/>
</dbReference>
<dbReference type="Proteomes" id="UP000562929">
    <property type="component" value="Unassembled WGS sequence"/>
</dbReference>